<keyword evidence="3" id="KW-1185">Reference proteome</keyword>
<dbReference type="Proteomes" id="UP001597419">
    <property type="component" value="Unassembled WGS sequence"/>
</dbReference>
<protein>
    <submittedName>
        <fullName evidence="2">DUF3592 domain-containing protein</fullName>
    </submittedName>
</protein>
<evidence type="ECO:0000313" key="2">
    <source>
        <dbReference type="EMBL" id="MFD2459917.1"/>
    </source>
</evidence>
<evidence type="ECO:0000313" key="3">
    <source>
        <dbReference type="Proteomes" id="UP001597419"/>
    </source>
</evidence>
<comment type="caution">
    <text evidence="2">The sequence shown here is derived from an EMBL/GenBank/DDBJ whole genome shotgun (WGS) entry which is preliminary data.</text>
</comment>
<evidence type="ECO:0000256" key="1">
    <source>
        <dbReference type="SAM" id="Phobius"/>
    </source>
</evidence>
<feature type="transmembrane region" description="Helical" evidence="1">
    <location>
        <begin position="101"/>
        <end position="122"/>
    </location>
</feature>
<dbReference type="EMBL" id="JBHUKU010000007">
    <property type="protein sequence ID" value="MFD2459917.1"/>
    <property type="molecule type" value="Genomic_DNA"/>
</dbReference>
<keyword evidence="1" id="KW-0472">Membrane</keyword>
<dbReference type="RefSeq" id="WP_345402779.1">
    <property type="nucleotide sequence ID" value="NZ_BAABHG010000014.1"/>
</dbReference>
<feature type="transmembrane region" description="Helical" evidence="1">
    <location>
        <begin position="66"/>
        <end position="89"/>
    </location>
</feature>
<feature type="transmembrane region" description="Helical" evidence="1">
    <location>
        <begin position="157"/>
        <end position="179"/>
    </location>
</feature>
<accession>A0ABW5GFS7</accession>
<sequence>MFGLFASALPEEPREARRTGRRLWLLGVPTTLAWAAAGWSGALGILDSFRLMSLNRVDAWGDGAGPAASLVLFFSLSVMVASSLGFAMLWGGGMSLGRMGVGFRASSLAAALGVALGGGVAIPSWTPPEAVGHRLPLPGGKAEPWSDVDWVVYYEPYLVPAVAGLTALVLIVVLLRTFLREAEADDRAQSLRRLGRQVTGHLTQVEFTNVWVMGNPRFAVRVRFPTETGEREITTTMVTPLFRAPSQGSTVRVRYDPHDPDAVLVEPDPAGGPFGYAPPG</sequence>
<keyword evidence="1" id="KW-0812">Transmembrane</keyword>
<feature type="transmembrane region" description="Helical" evidence="1">
    <location>
        <begin position="23"/>
        <end position="46"/>
    </location>
</feature>
<name>A0ABW5GFS7_9PSEU</name>
<gene>
    <name evidence="2" type="ORF">ACFSYJ_14995</name>
</gene>
<keyword evidence="1" id="KW-1133">Transmembrane helix</keyword>
<proteinExistence type="predicted"/>
<organism evidence="2 3">
    <name type="scientific">Amycolatopsis samaneae</name>
    <dbReference type="NCBI Taxonomy" id="664691"/>
    <lineage>
        <taxon>Bacteria</taxon>
        <taxon>Bacillati</taxon>
        <taxon>Actinomycetota</taxon>
        <taxon>Actinomycetes</taxon>
        <taxon>Pseudonocardiales</taxon>
        <taxon>Pseudonocardiaceae</taxon>
        <taxon>Amycolatopsis</taxon>
    </lineage>
</organism>
<reference evidence="3" key="1">
    <citation type="journal article" date="2019" name="Int. J. Syst. Evol. Microbiol.">
        <title>The Global Catalogue of Microorganisms (GCM) 10K type strain sequencing project: providing services to taxonomists for standard genome sequencing and annotation.</title>
        <authorList>
            <consortium name="The Broad Institute Genomics Platform"/>
            <consortium name="The Broad Institute Genome Sequencing Center for Infectious Disease"/>
            <person name="Wu L."/>
            <person name="Ma J."/>
        </authorList>
    </citation>
    <scope>NUCLEOTIDE SEQUENCE [LARGE SCALE GENOMIC DNA]</scope>
    <source>
        <strain evidence="3">CGMCC 4.7643</strain>
    </source>
</reference>